<dbReference type="EMBL" id="JAHLQT010033114">
    <property type="protein sequence ID" value="KAG7159468.1"/>
    <property type="molecule type" value="Genomic_DNA"/>
</dbReference>
<evidence type="ECO:0000256" key="2">
    <source>
        <dbReference type="SAM" id="MobiDB-lite"/>
    </source>
</evidence>
<evidence type="ECO:0000256" key="1">
    <source>
        <dbReference type="SAM" id="Coils"/>
    </source>
</evidence>
<dbReference type="PANTHER" id="PTHR48190">
    <property type="entry name" value="PROGRAMMED CELL DEATH PROTEIN 7"/>
    <property type="match status" value="1"/>
</dbReference>
<keyword evidence="1" id="KW-0175">Coiled coil</keyword>
<sequence length="568" mass="64625">MSERSNMPDPPYKTWVQPLPPDHHPLPGSTTRPEHGTYIPQDQRNVPPHPSYVQPHQCHLSSGPRSVNHIVPNNPPPVITCHSNTPGQQLPPPPTTPLSQINTANIYHTRIPPPSTFSTPPPIFSAPPPSFSSTLPYFSRPPPPLTYDLGNIPLSHDSPVIPQSHQCSSSLTTKNSCPPWHSGPPPQVSNLQSVQQTSKDSASGSFISDPLTKSTNCGFIRDDNCTPETWEEDQKWLREFQERMKSRQTPPPANTMSRERTIKLVDVEKMVTESQMLASSLREVEEKMNQVRETAQIDVWEDLAQQAEKIKLKLKQVIIGFQDDNFICSVQKLINQRRMKRKHVKRRKKEIQLEKEQIKKARQEEEEKIDAWREKLEVEAEEKRREKAIKAEADSILGEVRQKQNDTLRMQQLLEALITLRLTRINKGAAHGDVSTPQRDQRFASTIKGIGDVVRSQMKEYELEEQTLCVMMEESASHQSCGAGKKVKLLRREAVVKKLLFGDYPPLDETTTQSFTSADDCLETLIKRRCDWDQFITDDDNPLASSVPLHWVNPPSHPTTHWAQFQVQ</sequence>
<feature type="compositionally biased region" description="Polar residues" evidence="2">
    <location>
        <begin position="161"/>
        <end position="176"/>
    </location>
</feature>
<feature type="region of interest" description="Disordered" evidence="2">
    <location>
        <begin position="1"/>
        <end position="62"/>
    </location>
</feature>
<keyword evidence="4" id="KW-1185">Reference proteome</keyword>
<feature type="compositionally biased region" description="Polar residues" evidence="2">
    <location>
        <begin position="188"/>
        <end position="209"/>
    </location>
</feature>
<dbReference type="PANTHER" id="PTHR48190:SF2">
    <property type="entry name" value="PROGRAMMED CELL DEATH PROTEIN 7"/>
    <property type="match status" value="1"/>
</dbReference>
<reference evidence="3" key="1">
    <citation type="journal article" date="2021" name="Sci. Adv.">
        <title>The American lobster genome reveals insights on longevity, neural, and immune adaptations.</title>
        <authorList>
            <person name="Polinski J.M."/>
            <person name="Zimin A.V."/>
            <person name="Clark K.F."/>
            <person name="Kohn A.B."/>
            <person name="Sadowski N."/>
            <person name="Timp W."/>
            <person name="Ptitsyn A."/>
            <person name="Khanna P."/>
            <person name="Romanova D.Y."/>
            <person name="Williams P."/>
            <person name="Greenwood S.J."/>
            <person name="Moroz L.L."/>
            <person name="Walt D.R."/>
            <person name="Bodnar A.G."/>
        </authorList>
    </citation>
    <scope>NUCLEOTIDE SEQUENCE</scope>
    <source>
        <strain evidence="3">GMGI-L3</strain>
    </source>
</reference>
<dbReference type="AlphaFoldDB" id="A0A8J5JNC9"/>
<evidence type="ECO:0000313" key="3">
    <source>
        <dbReference type="EMBL" id="KAG7159468.1"/>
    </source>
</evidence>
<dbReference type="Pfam" id="PF16021">
    <property type="entry name" value="PDCD7"/>
    <property type="match status" value="1"/>
</dbReference>
<dbReference type="OrthoDB" id="2289628at2759"/>
<protein>
    <submittedName>
        <fullName evidence="3">Programmed cell death protein 7-like</fullName>
    </submittedName>
</protein>
<dbReference type="InterPro" id="IPR052831">
    <property type="entry name" value="Apoptosis_promoter"/>
</dbReference>
<accession>A0A8J5JNC9</accession>
<name>A0A8J5JNC9_HOMAM</name>
<feature type="coiled-coil region" evidence="1">
    <location>
        <begin position="341"/>
        <end position="393"/>
    </location>
</feature>
<feature type="region of interest" description="Disordered" evidence="2">
    <location>
        <begin position="156"/>
        <end position="209"/>
    </location>
</feature>
<dbReference type="InterPro" id="IPR031974">
    <property type="entry name" value="PDCD7"/>
</dbReference>
<dbReference type="Proteomes" id="UP000747542">
    <property type="component" value="Unassembled WGS sequence"/>
</dbReference>
<evidence type="ECO:0000313" key="4">
    <source>
        <dbReference type="Proteomes" id="UP000747542"/>
    </source>
</evidence>
<comment type="caution">
    <text evidence="3">The sequence shown here is derived from an EMBL/GenBank/DDBJ whole genome shotgun (WGS) entry which is preliminary data.</text>
</comment>
<dbReference type="GO" id="GO:0005689">
    <property type="term" value="C:U12-type spliceosomal complex"/>
    <property type="evidence" value="ECO:0007669"/>
    <property type="project" value="TreeGrafter"/>
</dbReference>
<gene>
    <name evidence="3" type="primary">pdcd7-L</name>
    <name evidence="3" type="ORF">Hamer_G004097</name>
</gene>
<proteinExistence type="predicted"/>
<organism evidence="3 4">
    <name type="scientific">Homarus americanus</name>
    <name type="common">American lobster</name>
    <dbReference type="NCBI Taxonomy" id="6706"/>
    <lineage>
        <taxon>Eukaryota</taxon>
        <taxon>Metazoa</taxon>
        <taxon>Ecdysozoa</taxon>
        <taxon>Arthropoda</taxon>
        <taxon>Crustacea</taxon>
        <taxon>Multicrustacea</taxon>
        <taxon>Malacostraca</taxon>
        <taxon>Eumalacostraca</taxon>
        <taxon>Eucarida</taxon>
        <taxon>Decapoda</taxon>
        <taxon>Pleocyemata</taxon>
        <taxon>Astacidea</taxon>
        <taxon>Nephropoidea</taxon>
        <taxon>Nephropidae</taxon>
        <taxon>Homarus</taxon>
    </lineage>
</organism>